<evidence type="ECO:0000256" key="8">
    <source>
        <dbReference type="PIRNR" id="PIRNR005719"/>
    </source>
</evidence>
<dbReference type="GO" id="GO:0005524">
    <property type="term" value="F:ATP binding"/>
    <property type="evidence" value="ECO:0007669"/>
    <property type="project" value="InterPro"/>
</dbReference>
<evidence type="ECO:0000256" key="1">
    <source>
        <dbReference type="ARBA" id="ARBA00004123"/>
    </source>
</evidence>
<organism evidence="12 13">
    <name type="scientific">Thalassiosira oceanica</name>
    <name type="common">Marine diatom</name>
    <dbReference type="NCBI Taxonomy" id="159749"/>
    <lineage>
        <taxon>Eukaryota</taxon>
        <taxon>Sar</taxon>
        <taxon>Stramenopiles</taxon>
        <taxon>Ochrophyta</taxon>
        <taxon>Bacillariophyta</taxon>
        <taxon>Coscinodiscophyceae</taxon>
        <taxon>Thalassiosirophycidae</taxon>
        <taxon>Thalassiosirales</taxon>
        <taxon>Thalassiosiraceae</taxon>
        <taxon>Thalassiosira</taxon>
    </lineage>
</organism>
<evidence type="ECO:0000256" key="4">
    <source>
        <dbReference type="ARBA" id="ARBA00022776"/>
    </source>
</evidence>
<keyword evidence="6 8" id="KW-0539">Nucleus</keyword>
<feature type="domain" description="SMC hinge" evidence="11">
    <location>
        <begin position="581"/>
        <end position="695"/>
    </location>
</feature>
<keyword evidence="13" id="KW-1185">Reference proteome</keyword>
<feature type="compositionally biased region" description="Acidic residues" evidence="10">
    <location>
        <begin position="1126"/>
        <end position="1137"/>
    </location>
</feature>
<feature type="region of interest" description="Disordered" evidence="10">
    <location>
        <begin position="1291"/>
        <end position="1318"/>
    </location>
</feature>
<dbReference type="EMBL" id="AGNL01018274">
    <property type="protein sequence ID" value="EJK63391.1"/>
    <property type="molecule type" value="Genomic_DNA"/>
</dbReference>
<evidence type="ECO:0000256" key="5">
    <source>
        <dbReference type="ARBA" id="ARBA00023054"/>
    </source>
</evidence>
<feature type="compositionally biased region" description="Low complexity" evidence="10">
    <location>
        <begin position="897"/>
        <end position="908"/>
    </location>
</feature>
<feature type="region of interest" description="Disordered" evidence="10">
    <location>
        <begin position="894"/>
        <end position="915"/>
    </location>
</feature>
<dbReference type="PIRSF" id="PIRSF005719">
    <property type="entry name" value="SMC"/>
    <property type="match status" value="1"/>
</dbReference>
<dbReference type="GO" id="GO:0016887">
    <property type="term" value="F:ATP hydrolysis activity"/>
    <property type="evidence" value="ECO:0007669"/>
    <property type="project" value="InterPro"/>
</dbReference>
<evidence type="ECO:0000256" key="2">
    <source>
        <dbReference type="ARBA" id="ARBA00005917"/>
    </source>
</evidence>
<dbReference type="InterPro" id="IPR027417">
    <property type="entry name" value="P-loop_NTPase"/>
</dbReference>
<dbReference type="PANTHER" id="PTHR43977">
    <property type="entry name" value="STRUCTURAL MAINTENANCE OF CHROMOSOMES PROTEIN 3"/>
    <property type="match status" value="1"/>
</dbReference>
<proteinExistence type="inferred from homology"/>
<dbReference type="SUPFAM" id="SSF75553">
    <property type="entry name" value="Smc hinge domain"/>
    <property type="match status" value="1"/>
</dbReference>
<dbReference type="InterPro" id="IPR036277">
    <property type="entry name" value="SMC_hinge_sf"/>
</dbReference>
<dbReference type="GO" id="GO:0051301">
    <property type="term" value="P:cell division"/>
    <property type="evidence" value="ECO:0007669"/>
    <property type="project" value="UniProtKB-KW"/>
</dbReference>
<feature type="coiled-coil region" evidence="9">
    <location>
        <begin position="469"/>
        <end position="552"/>
    </location>
</feature>
<dbReference type="OrthoDB" id="431497at2759"/>
<feature type="region of interest" description="Disordered" evidence="10">
    <location>
        <begin position="430"/>
        <end position="451"/>
    </location>
</feature>
<dbReference type="Gene3D" id="3.40.50.300">
    <property type="entry name" value="P-loop containing nucleotide triphosphate hydrolases"/>
    <property type="match status" value="3"/>
</dbReference>
<keyword evidence="3" id="KW-0132">Cell division</keyword>
<reference evidence="12 13" key="1">
    <citation type="journal article" date="2012" name="Genome Biol.">
        <title>Genome and low-iron response of an oceanic diatom adapted to chronic iron limitation.</title>
        <authorList>
            <person name="Lommer M."/>
            <person name="Specht M."/>
            <person name="Roy A.S."/>
            <person name="Kraemer L."/>
            <person name="Andreson R."/>
            <person name="Gutowska M.A."/>
            <person name="Wolf J."/>
            <person name="Bergner S.V."/>
            <person name="Schilhabel M.B."/>
            <person name="Klostermeier U.C."/>
            <person name="Beiko R.G."/>
            <person name="Rosenstiel P."/>
            <person name="Hippler M."/>
            <person name="Laroche J."/>
        </authorList>
    </citation>
    <scope>NUCLEOTIDE SEQUENCE [LARGE SCALE GENOMIC DNA]</scope>
    <source>
        <strain evidence="12 13">CCMP1005</strain>
    </source>
</reference>
<dbReference type="GO" id="GO:0051276">
    <property type="term" value="P:chromosome organization"/>
    <property type="evidence" value="ECO:0007669"/>
    <property type="project" value="InterPro"/>
</dbReference>
<evidence type="ECO:0000256" key="7">
    <source>
        <dbReference type="ARBA" id="ARBA00023306"/>
    </source>
</evidence>
<dbReference type="Gene3D" id="1.20.1060.20">
    <property type="match status" value="1"/>
</dbReference>
<feature type="coiled-coil region" evidence="9">
    <location>
        <begin position="241"/>
        <end position="314"/>
    </location>
</feature>
<dbReference type="SUPFAM" id="SSF90257">
    <property type="entry name" value="Myosin rod fragments"/>
    <property type="match status" value="1"/>
</dbReference>
<dbReference type="InterPro" id="IPR041741">
    <property type="entry name" value="SMC3_ABC_euk"/>
</dbReference>
<dbReference type="Pfam" id="PF06470">
    <property type="entry name" value="SMC_hinge"/>
    <property type="match status" value="1"/>
</dbReference>
<evidence type="ECO:0000256" key="6">
    <source>
        <dbReference type="ARBA" id="ARBA00023242"/>
    </source>
</evidence>
<comment type="subcellular location">
    <subcellularLocation>
        <location evidence="1 8">Nucleus</location>
    </subcellularLocation>
</comment>
<evidence type="ECO:0000313" key="13">
    <source>
        <dbReference type="Proteomes" id="UP000266841"/>
    </source>
</evidence>
<gene>
    <name evidence="12" type="ORF">THAOC_15956</name>
</gene>
<evidence type="ECO:0000256" key="10">
    <source>
        <dbReference type="SAM" id="MobiDB-lite"/>
    </source>
</evidence>
<evidence type="ECO:0000259" key="11">
    <source>
        <dbReference type="SMART" id="SM00968"/>
    </source>
</evidence>
<keyword evidence="5 9" id="KW-0175">Coiled coil</keyword>
<keyword evidence="7" id="KW-0131">Cell cycle</keyword>
<comment type="caution">
    <text evidence="12">The sequence shown here is derived from an EMBL/GenBank/DDBJ whole genome shotgun (WGS) entry which is preliminary data.</text>
</comment>
<evidence type="ECO:0000256" key="3">
    <source>
        <dbReference type="ARBA" id="ARBA00022618"/>
    </source>
</evidence>
<evidence type="ECO:0000313" key="12">
    <source>
        <dbReference type="EMBL" id="EJK63391.1"/>
    </source>
</evidence>
<protein>
    <recommendedName>
        <fullName evidence="8">Structural maintenance of chromosomes protein</fullName>
    </recommendedName>
</protein>
<sequence length="1318" mass="150299">MHIKSITLSNFRSFKQQPEIHPFSPEMNCVVGRNGSGKSNLFDAVQFVLGCPKFWSLRTVRILIDTAVAFRIVFDPLSLLGFQVTSPMYTNWYYVSALGTHQSTAIPRNHRQEERQSLLHEGSGSAAVNAFVEIVFDNSDNRFSLENSDEVVLRRTIGHKKDEFFLQRKRATKNEIMSLLEGAGFSKSNPYFIVQQGKVNALCTMSDNERLMLLKEVAGTTVYDEKKEESLAKMEENKASIEKINETLTYMENKLEDLKGEKEELNQYQKLDRDRRAVEYTLYDKELRRAREGLDEIEHSRNEEVDKLSNLHEEVRTMHDKILAVQADEKTKKNALKRNQVYVKSLEKDKTSTVTLKTKLDLEVKELDEQLTQGNEVMESNKRELKSVNAEIAKVEKELTDNVQPVYDTAKTTMVRMANERDEARKQMEGLYAKQGRGKQFRSKKERDTHLRSQIKELTASKDEKESFLNDKRDKLSNLRKTVAAETKDLAAKKKEMTEKSTLLEKLQRSVDEKKRERNVMAESRKEQWRSMNELSDKVSEAKENSRRALYEMRKSMPRATSQGLDALKNIVAEERLQVGQQYFGLVMENFELLDPKYQTAVEVAAQNSLFHIIVDTDATAARLMKRLEEDRLGRVTFLPLNQLNVEGVRYPESTDVAPLMEQCITFQPSVRVAMEHVFSRKLLARSVDVASTWSTRSNMDAITLDGDLCSRKGALTGGFVDTERSRLRAHLNLRRSEEALRQLELENAKLKEESTSVDQKVSGVMAEVQKLDAKHANLEHVIGRVEDDYRKLGKTRERHEKQIEQIEEDIPPAETQITSLASQIERLEEEIGTELSKSLSDEEQGLLDELKATQARLDEEIDEHTSVLEDATVKRQKLTSLLEDNLIVRRNELTESTSSRSSRRTSSGNAVSQAKLKEDLVQKRQELEEATTSAEDVEKRLNEVKEVDQKLRAEIGTIKENLEKLKTSDAQYQKDLQESHEEQEKLLNKRSMCIQKREDYMRKIQELGSLPPAAELTAYTRKSIPALMKKLEEINKKLKAYSHVNKKAFDQYVNFSEQRDELVKRRTEVEQGGEKVKELIKSLDRKKDEAINRTFRGVSSHFKEVFTELVPNGAGELIMRTAMDESADSGDEEDEDNAKSQGSSANPDVSLFRGVGIKVRFSRVGENFMMSQLSGGQKALVAMALIFSIQRCDPAPFYLFDELDQALDSTYRAAVAALIKKQATPSSADSDEPKESTQFICSTFRPELVAASNRCFGISHQNKVSSLHLLTKNDALHFIANLMSEEEAVLEATTSSKKSSTTKGKSKKRKVEEAPED</sequence>
<name>K0SQQ6_THAOC</name>
<dbReference type="GO" id="GO:0005694">
    <property type="term" value="C:chromosome"/>
    <property type="evidence" value="ECO:0007669"/>
    <property type="project" value="InterPro"/>
</dbReference>
<dbReference type="Proteomes" id="UP000266841">
    <property type="component" value="Unassembled WGS sequence"/>
</dbReference>
<accession>K0SQQ6</accession>
<dbReference type="OMA" id="GQKTVCA"/>
<dbReference type="InterPro" id="IPR010935">
    <property type="entry name" value="SMC_hinge"/>
</dbReference>
<dbReference type="SMART" id="SM00968">
    <property type="entry name" value="SMC_hinge"/>
    <property type="match status" value="1"/>
</dbReference>
<dbReference type="CDD" id="cd03272">
    <property type="entry name" value="ABC_SMC3_euk"/>
    <property type="match status" value="1"/>
</dbReference>
<feature type="coiled-coil region" evidence="9">
    <location>
        <begin position="727"/>
        <end position="761"/>
    </location>
</feature>
<comment type="similarity">
    <text evidence="2">Belongs to the SMC family. SMC3 subfamily.</text>
</comment>
<dbReference type="Gene3D" id="1.20.5.340">
    <property type="match status" value="1"/>
</dbReference>
<feature type="coiled-coil region" evidence="9">
    <location>
        <begin position="790"/>
        <end position="868"/>
    </location>
</feature>
<evidence type="ECO:0000256" key="9">
    <source>
        <dbReference type="SAM" id="Coils"/>
    </source>
</evidence>
<feature type="compositionally biased region" description="Low complexity" evidence="10">
    <location>
        <begin position="1294"/>
        <end position="1304"/>
    </location>
</feature>
<dbReference type="Gene3D" id="3.30.70.1620">
    <property type="match status" value="1"/>
</dbReference>
<keyword evidence="4" id="KW-0498">Mitosis</keyword>
<dbReference type="Pfam" id="PF02463">
    <property type="entry name" value="SMC_N"/>
    <property type="match status" value="2"/>
</dbReference>
<feature type="region of interest" description="Disordered" evidence="10">
    <location>
        <begin position="1125"/>
        <end position="1148"/>
    </location>
</feature>
<dbReference type="GO" id="GO:0005634">
    <property type="term" value="C:nucleus"/>
    <property type="evidence" value="ECO:0007669"/>
    <property type="project" value="UniProtKB-SubCell"/>
</dbReference>
<dbReference type="InterPro" id="IPR003395">
    <property type="entry name" value="RecF/RecN/SMC_N"/>
</dbReference>
<dbReference type="SUPFAM" id="SSF52540">
    <property type="entry name" value="P-loop containing nucleoside triphosphate hydrolases"/>
    <property type="match status" value="1"/>
</dbReference>
<dbReference type="InterPro" id="IPR024704">
    <property type="entry name" value="SMC"/>
</dbReference>
<dbReference type="eggNOG" id="KOG0964">
    <property type="taxonomic scope" value="Eukaryota"/>
</dbReference>